<sequence>MTELYGETVFGADHDLEAMRLDALSRMFDPATRARLVQIARPGMRCLDVGAGLGRISGWLAEVCAQVIAVDRDTRLLADLHKVFPTVQVVEADITEDLALGTFDIVHSRLVLMHLRDRVDVFHRLADLVSPGGWLVLGEAVEAPALISPPQSPFRQLMEKHWRSLETAIGTDGQWGYRYPDLLREAGFVDIGVEMYQPPITPSSAAGQFFQLGFHHLRDRILADGLVDEATFDEAVKAMREPGFSDLGMGLLTAWARKPT</sequence>
<dbReference type="CDD" id="cd02440">
    <property type="entry name" value="AdoMet_MTases"/>
    <property type="match status" value="1"/>
</dbReference>
<dbReference type="Gene3D" id="3.40.50.150">
    <property type="entry name" value="Vaccinia Virus protein VP39"/>
    <property type="match status" value="1"/>
</dbReference>
<dbReference type="AlphaFoldDB" id="A0A1W2CKC2"/>
<dbReference type="RefSeq" id="WP_084425932.1">
    <property type="nucleotide sequence ID" value="NZ_FWXV01000002.1"/>
</dbReference>
<dbReference type="PANTHER" id="PTHR43861">
    <property type="entry name" value="TRANS-ACONITATE 2-METHYLTRANSFERASE-RELATED"/>
    <property type="match status" value="1"/>
</dbReference>
<feature type="domain" description="Methyltransferase type 11" evidence="1">
    <location>
        <begin position="47"/>
        <end position="137"/>
    </location>
</feature>
<name>A0A1W2CKC2_KIBAR</name>
<dbReference type="GO" id="GO:0032259">
    <property type="term" value="P:methylation"/>
    <property type="evidence" value="ECO:0007669"/>
    <property type="project" value="UniProtKB-KW"/>
</dbReference>
<keyword evidence="3" id="KW-1185">Reference proteome</keyword>
<dbReference type="EMBL" id="FWXV01000002">
    <property type="protein sequence ID" value="SMC85640.1"/>
    <property type="molecule type" value="Genomic_DNA"/>
</dbReference>
<dbReference type="SUPFAM" id="SSF53335">
    <property type="entry name" value="S-adenosyl-L-methionine-dependent methyltransferases"/>
    <property type="match status" value="1"/>
</dbReference>
<keyword evidence="2" id="KW-0489">Methyltransferase</keyword>
<dbReference type="InterPro" id="IPR029063">
    <property type="entry name" value="SAM-dependent_MTases_sf"/>
</dbReference>
<organism evidence="2 3">
    <name type="scientific">Kibdelosporangium aridum</name>
    <dbReference type="NCBI Taxonomy" id="2030"/>
    <lineage>
        <taxon>Bacteria</taxon>
        <taxon>Bacillati</taxon>
        <taxon>Actinomycetota</taxon>
        <taxon>Actinomycetes</taxon>
        <taxon>Pseudonocardiales</taxon>
        <taxon>Pseudonocardiaceae</taxon>
        <taxon>Kibdelosporangium</taxon>
    </lineage>
</organism>
<dbReference type="OrthoDB" id="3469983at2"/>
<evidence type="ECO:0000313" key="3">
    <source>
        <dbReference type="Proteomes" id="UP000192674"/>
    </source>
</evidence>
<protein>
    <submittedName>
        <fullName evidence="2">Methyltransferase domain-containing protein</fullName>
    </submittedName>
</protein>
<accession>A0A1W2CKC2</accession>
<dbReference type="Proteomes" id="UP000192674">
    <property type="component" value="Unassembled WGS sequence"/>
</dbReference>
<gene>
    <name evidence="2" type="ORF">SAMN05661093_02247</name>
</gene>
<evidence type="ECO:0000259" key="1">
    <source>
        <dbReference type="Pfam" id="PF08241"/>
    </source>
</evidence>
<reference evidence="2 3" key="1">
    <citation type="submission" date="2017-04" db="EMBL/GenBank/DDBJ databases">
        <authorList>
            <person name="Afonso C.L."/>
            <person name="Miller P.J."/>
            <person name="Scott M.A."/>
            <person name="Spackman E."/>
            <person name="Goraichik I."/>
            <person name="Dimitrov K.M."/>
            <person name="Suarez D.L."/>
            <person name="Swayne D.E."/>
        </authorList>
    </citation>
    <scope>NUCLEOTIDE SEQUENCE [LARGE SCALE GENOMIC DNA]</scope>
    <source>
        <strain evidence="2 3">DSM 43828</strain>
    </source>
</reference>
<proteinExistence type="predicted"/>
<evidence type="ECO:0000313" key="2">
    <source>
        <dbReference type="EMBL" id="SMC85640.1"/>
    </source>
</evidence>
<dbReference type="InterPro" id="IPR013216">
    <property type="entry name" value="Methyltransf_11"/>
</dbReference>
<dbReference type="GO" id="GO:0008757">
    <property type="term" value="F:S-adenosylmethionine-dependent methyltransferase activity"/>
    <property type="evidence" value="ECO:0007669"/>
    <property type="project" value="InterPro"/>
</dbReference>
<keyword evidence="2" id="KW-0808">Transferase</keyword>
<dbReference type="Pfam" id="PF08241">
    <property type="entry name" value="Methyltransf_11"/>
    <property type="match status" value="1"/>
</dbReference>